<sequence>MFTNRGSPGLSVFLATLKSMHYRFLTIVAAVLVFSLVSCRQEETRDDAPKAYYDLKGFIENQIEYLNDKKPEVSKTAVLGSKHEASKTREVDWKKELELFVQADINKPSYRQSYEVVQNGPLHYEYRLKPGNDLPVAYLKIDTDSVLKQPLRVEALIQASNKIYNSEKKIVLNAVKRDNLLGVNTYEVNGYQKLIFVDKKLFSIRGEIGF</sequence>
<accession>A0A1G7J799</accession>
<reference evidence="2" key="1">
    <citation type="submission" date="2016-10" db="EMBL/GenBank/DDBJ databases">
        <authorList>
            <person name="Varghese N."/>
            <person name="Submissions S."/>
        </authorList>
    </citation>
    <scope>NUCLEOTIDE SEQUENCE [LARGE SCALE GENOMIC DNA]</scope>
    <source>
        <strain evidence="2">DSM 25329</strain>
    </source>
</reference>
<keyword evidence="2" id="KW-1185">Reference proteome</keyword>
<dbReference type="Proteomes" id="UP000198748">
    <property type="component" value="Unassembled WGS sequence"/>
</dbReference>
<protein>
    <submittedName>
        <fullName evidence="1">Uncharacterized protein</fullName>
    </submittedName>
</protein>
<gene>
    <name evidence="1" type="ORF">SAMN04487996_109197</name>
</gene>
<organism evidence="1 2">
    <name type="scientific">Dyadobacter soli</name>
    <dbReference type="NCBI Taxonomy" id="659014"/>
    <lineage>
        <taxon>Bacteria</taxon>
        <taxon>Pseudomonadati</taxon>
        <taxon>Bacteroidota</taxon>
        <taxon>Cytophagia</taxon>
        <taxon>Cytophagales</taxon>
        <taxon>Spirosomataceae</taxon>
        <taxon>Dyadobacter</taxon>
    </lineage>
</organism>
<name>A0A1G7J799_9BACT</name>
<dbReference type="EMBL" id="FNAN01000009">
    <property type="protein sequence ID" value="SDF20389.1"/>
    <property type="molecule type" value="Genomic_DNA"/>
</dbReference>
<dbReference type="STRING" id="659014.SAMN04487996_109197"/>
<dbReference type="AlphaFoldDB" id="A0A1G7J799"/>
<proteinExistence type="predicted"/>
<evidence type="ECO:0000313" key="1">
    <source>
        <dbReference type="EMBL" id="SDF20389.1"/>
    </source>
</evidence>
<evidence type="ECO:0000313" key="2">
    <source>
        <dbReference type="Proteomes" id="UP000198748"/>
    </source>
</evidence>